<name>A0A0E9XDB1_ANGAN</name>
<sequence>MGLILAINSW</sequence>
<organism evidence="1">
    <name type="scientific">Anguilla anguilla</name>
    <name type="common">European freshwater eel</name>
    <name type="synonym">Muraena anguilla</name>
    <dbReference type="NCBI Taxonomy" id="7936"/>
    <lineage>
        <taxon>Eukaryota</taxon>
        <taxon>Metazoa</taxon>
        <taxon>Chordata</taxon>
        <taxon>Craniata</taxon>
        <taxon>Vertebrata</taxon>
        <taxon>Euteleostomi</taxon>
        <taxon>Actinopterygii</taxon>
        <taxon>Neopterygii</taxon>
        <taxon>Teleostei</taxon>
        <taxon>Anguilliformes</taxon>
        <taxon>Anguillidae</taxon>
        <taxon>Anguilla</taxon>
    </lineage>
</organism>
<protein>
    <submittedName>
        <fullName evidence="1">Uncharacterized protein</fullName>
    </submittedName>
</protein>
<proteinExistence type="predicted"/>
<reference evidence="1" key="2">
    <citation type="journal article" date="2015" name="Fish Shellfish Immunol.">
        <title>Early steps in the European eel (Anguilla anguilla)-Vibrio vulnificus interaction in the gills: Role of the RtxA13 toxin.</title>
        <authorList>
            <person name="Callol A."/>
            <person name="Pajuelo D."/>
            <person name="Ebbesson L."/>
            <person name="Teles M."/>
            <person name="MacKenzie S."/>
            <person name="Amaro C."/>
        </authorList>
    </citation>
    <scope>NUCLEOTIDE SEQUENCE</scope>
</reference>
<accession>A0A0E9XDB1</accession>
<reference evidence="1" key="1">
    <citation type="submission" date="2014-11" db="EMBL/GenBank/DDBJ databases">
        <authorList>
            <person name="Amaro Gonzalez C."/>
        </authorList>
    </citation>
    <scope>NUCLEOTIDE SEQUENCE</scope>
</reference>
<evidence type="ECO:0000313" key="1">
    <source>
        <dbReference type="EMBL" id="JAI00427.1"/>
    </source>
</evidence>
<dbReference type="EMBL" id="GBXM01008151">
    <property type="protein sequence ID" value="JAI00427.1"/>
    <property type="molecule type" value="Transcribed_RNA"/>
</dbReference>